<dbReference type="GO" id="GO:0003727">
    <property type="term" value="F:single-stranded RNA binding"/>
    <property type="evidence" value="ECO:0000318"/>
    <property type="project" value="GO_Central"/>
</dbReference>
<feature type="compositionally biased region" description="Basic and acidic residues" evidence="1">
    <location>
        <begin position="40"/>
        <end position="50"/>
    </location>
</feature>
<dbReference type="GO" id="GO:0032197">
    <property type="term" value="P:retrotransposition"/>
    <property type="evidence" value="ECO:0000318"/>
    <property type="project" value="GO_Central"/>
</dbReference>
<feature type="domain" description="L1 transposable element RRM" evidence="2">
    <location>
        <begin position="199"/>
        <end position="295"/>
    </location>
</feature>
<dbReference type="FunFam" id="3.30.70.1820:FF:000001">
    <property type="entry name" value="Uncharacterized protein"/>
    <property type="match status" value="1"/>
</dbReference>
<dbReference type="InterPro" id="IPR042566">
    <property type="entry name" value="L1_C"/>
</dbReference>
<dbReference type="InterPro" id="IPR035300">
    <property type="entry name" value="L1_dsRBD"/>
</dbReference>
<dbReference type="AlphaFoldDB" id="A0A5F8G4W9"/>
<evidence type="ECO:0000259" key="3">
    <source>
        <dbReference type="Pfam" id="PF17490"/>
    </source>
</evidence>
<reference evidence="4 5" key="1">
    <citation type="journal article" date="2007" name="Nature">
        <title>Genome of the marsupial Monodelphis domestica reveals innovation in non-coding sequences.</title>
        <authorList>
            <person name="Mikkelsen T.S."/>
            <person name="Wakefield M.J."/>
            <person name="Aken B."/>
            <person name="Amemiya C.T."/>
            <person name="Chang J.L."/>
            <person name="Duke S."/>
            <person name="Garber M."/>
            <person name="Gentles A.J."/>
            <person name="Goodstadt L."/>
            <person name="Heger A."/>
            <person name="Jurka J."/>
            <person name="Kamal M."/>
            <person name="Mauceli E."/>
            <person name="Searle S.M."/>
            <person name="Sharpe T."/>
            <person name="Baker M.L."/>
            <person name="Batzer M.A."/>
            <person name="Benos P.V."/>
            <person name="Belov K."/>
            <person name="Clamp M."/>
            <person name="Cook A."/>
            <person name="Cuff J."/>
            <person name="Das R."/>
            <person name="Davidow L."/>
            <person name="Deakin J.E."/>
            <person name="Fazzari M.J."/>
            <person name="Glass J.L."/>
            <person name="Grabherr M."/>
            <person name="Greally J.M."/>
            <person name="Gu W."/>
            <person name="Hore T.A."/>
            <person name="Huttley G.A."/>
            <person name="Kleber M."/>
            <person name="Jirtle R.L."/>
            <person name="Koina E."/>
            <person name="Lee J.T."/>
            <person name="Mahony S."/>
            <person name="Marra M.A."/>
            <person name="Miller R.D."/>
            <person name="Nicholls R.D."/>
            <person name="Oda M."/>
            <person name="Papenfuss A.T."/>
            <person name="Parra Z.E."/>
            <person name="Pollock D.D."/>
            <person name="Ray D.A."/>
            <person name="Schein J.E."/>
            <person name="Speed T.P."/>
            <person name="Thompson K."/>
            <person name="VandeBerg J.L."/>
            <person name="Wade C.M."/>
            <person name="Walker J.A."/>
            <person name="Waters P.D."/>
            <person name="Webber C."/>
            <person name="Weidman J.R."/>
            <person name="Xie X."/>
            <person name="Zody M.C."/>
            <person name="Baldwin J."/>
            <person name="Abdouelleil A."/>
            <person name="Abdulkadir J."/>
            <person name="Abebe A."/>
            <person name="Abera B."/>
            <person name="Abreu J."/>
            <person name="Acer S.C."/>
            <person name="Aftuck L."/>
            <person name="Alexander A."/>
            <person name="An P."/>
            <person name="Anderson E."/>
            <person name="Anderson S."/>
            <person name="Arachi H."/>
            <person name="Azer M."/>
            <person name="Bachantsang P."/>
            <person name="Barry A."/>
            <person name="Bayul T."/>
            <person name="Berlin A."/>
            <person name="Bessette D."/>
            <person name="Bloom T."/>
            <person name="Bloom T."/>
            <person name="Boguslavskiy L."/>
            <person name="Bonnet C."/>
            <person name="Boukhgalter B."/>
            <person name="Bourzgui I."/>
            <person name="Brown A."/>
            <person name="Cahill P."/>
            <person name="Channer S."/>
            <person name="Cheshatsang Y."/>
            <person name="Chuda L."/>
            <person name="Citroen M."/>
            <person name="Collymore A."/>
            <person name="Cooke P."/>
            <person name="Costello M."/>
            <person name="D'Aco K."/>
            <person name="Daza R."/>
            <person name="De Haan G."/>
            <person name="DeGray S."/>
            <person name="DeMaso C."/>
            <person name="Dhargay N."/>
            <person name="Dooley K."/>
            <person name="Dooley E."/>
            <person name="Doricent M."/>
            <person name="Dorje P."/>
            <person name="Dorjee K."/>
            <person name="Dupes A."/>
            <person name="Elong R."/>
            <person name="Falk J."/>
            <person name="Farina A."/>
            <person name="Faro S."/>
            <person name="Ferguson D."/>
            <person name="Fisher S."/>
            <person name="Foley C.D."/>
            <person name="Franke A."/>
            <person name="Friedrich D."/>
            <person name="Gadbois L."/>
            <person name="Gearin G."/>
            <person name="Gearin C.R."/>
            <person name="Giannoukos G."/>
            <person name="Goode T."/>
            <person name="Graham J."/>
            <person name="Grandbois E."/>
            <person name="Grewal S."/>
            <person name="Gyaltsen K."/>
            <person name="Hafez N."/>
            <person name="Hagos B."/>
            <person name="Hall J."/>
            <person name="Henson C."/>
            <person name="Hollinger A."/>
            <person name="Honan T."/>
            <person name="Huard M.D."/>
            <person name="Hughes L."/>
            <person name="Hurhula B."/>
            <person name="Husby M.E."/>
            <person name="Kamat A."/>
            <person name="Kanga B."/>
            <person name="Kashin S."/>
            <person name="Khazanovich D."/>
            <person name="Kisner P."/>
            <person name="Lance K."/>
            <person name="Lara M."/>
            <person name="Lee W."/>
            <person name="Lennon N."/>
            <person name="Letendre F."/>
            <person name="LeVine R."/>
            <person name="Lipovsky A."/>
            <person name="Liu X."/>
            <person name="Liu J."/>
            <person name="Liu S."/>
            <person name="Lokyitsang T."/>
            <person name="Lokyitsang Y."/>
            <person name="Lubonja R."/>
            <person name="Lui A."/>
            <person name="MacDonald P."/>
            <person name="Magnisalis V."/>
            <person name="Maru K."/>
            <person name="Matthews C."/>
            <person name="McCusker W."/>
            <person name="McDonough S."/>
            <person name="Mehta T."/>
            <person name="Meldrim J."/>
            <person name="Meneus L."/>
            <person name="Mihai O."/>
            <person name="Mihalev A."/>
            <person name="Mihova T."/>
            <person name="Mittelman R."/>
            <person name="Mlenga V."/>
            <person name="Montmayeur A."/>
            <person name="Mulrain L."/>
            <person name="Navidi A."/>
            <person name="Naylor J."/>
            <person name="Negash T."/>
            <person name="Nguyen T."/>
            <person name="Nguyen N."/>
            <person name="Nicol R."/>
            <person name="Norbu C."/>
            <person name="Norbu N."/>
            <person name="Novod N."/>
            <person name="O'Neill B."/>
            <person name="Osman S."/>
            <person name="Markiewicz E."/>
            <person name="Oyono O.L."/>
            <person name="Patti C."/>
            <person name="Phunkhang P."/>
            <person name="Pierre F."/>
            <person name="Priest M."/>
            <person name="Raghuraman S."/>
            <person name="Rege F."/>
            <person name="Reyes R."/>
            <person name="Rise C."/>
            <person name="Rogov P."/>
            <person name="Ross K."/>
            <person name="Ryan E."/>
            <person name="Settipalli S."/>
            <person name="Shea T."/>
            <person name="Sherpa N."/>
            <person name="Shi L."/>
            <person name="Shih D."/>
            <person name="Sparrow T."/>
            <person name="Spaulding J."/>
            <person name="Stalker J."/>
            <person name="Stange-Thomann N."/>
            <person name="Stavropoulos S."/>
            <person name="Stone C."/>
            <person name="Strader C."/>
            <person name="Tesfaye S."/>
            <person name="Thomson T."/>
            <person name="Thoulutsang Y."/>
            <person name="Thoulutsang D."/>
            <person name="Topham K."/>
            <person name="Topping I."/>
            <person name="Tsamla T."/>
            <person name="Vassiliev H."/>
            <person name="Vo A."/>
            <person name="Wangchuk T."/>
            <person name="Wangdi T."/>
            <person name="Weiand M."/>
            <person name="Wilkinson J."/>
            <person name="Wilson A."/>
            <person name="Yadav S."/>
            <person name="Young G."/>
            <person name="Yu Q."/>
            <person name="Zembek L."/>
            <person name="Zhong D."/>
            <person name="Zimmer A."/>
            <person name="Zwirko Z."/>
            <person name="Jaffe D.B."/>
            <person name="Alvarez P."/>
            <person name="Brockman W."/>
            <person name="Butler J."/>
            <person name="Chin C."/>
            <person name="Gnerre S."/>
            <person name="MacCallum I."/>
            <person name="Graves J.A."/>
            <person name="Ponting C.P."/>
            <person name="Breen M."/>
            <person name="Samollow P.B."/>
            <person name="Lander E.S."/>
            <person name="Lindblad-Toh K."/>
        </authorList>
    </citation>
    <scope>NUCLEOTIDE SEQUENCE [LARGE SCALE GENOMIC DNA]</scope>
</reference>
<feature type="region of interest" description="Disordered" evidence="1">
    <location>
        <begin position="1"/>
        <end position="51"/>
    </location>
</feature>
<feature type="domain" description="L1 transposable element dsRBD-like" evidence="3">
    <location>
        <begin position="298"/>
        <end position="357"/>
    </location>
</feature>
<evidence type="ECO:0000313" key="4">
    <source>
        <dbReference type="Ensembl" id="ENSMODP00000042533.1"/>
    </source>
</evidence>
<dbReference type="Bgee" id="ENSMODG00000039957">
    <property type="expression patterns" value="Expressed in skeleton of lower jaw and 5 other cell types or tissues"/>
</dbReference>
<evidence type="ECO:0000256" key="1">
    <source>
        <dbReference type="SAM" id="MobiDB-lite"/>
    </source>
</evidence>
<evidence type="ECO:0008006" key="6">
    <source>
        <dbReference type="Google" id="ProtNLM"/>
    </source>
</evidence>
<organism evidence="4 5">
    <name type="scientific">Monodelphis domestica</name>
    <name type="common">Gray short-tailed opossum</name>
    <dbReference type="NCBI Taxonomy" id="13616"/>
    <lineage>
        <taxon>Eukaryota</taxon>
        <taxon>Metazoa</taxon>
        <taxon>Chordata</taxon>
        <taxon>Craniata</taxon>
        <taxon>Vertebrata</taxon>
        <taxon>Euteleostomi</taxon>
        <taxon>Mammalia</taxon>
        <taxon>Metatheria</taxon>
        <taxon>Didelphimorphia</taxon>
        <taxon>Didelphidae</taxon>
        <taxon>Monodelphis</taxon>
    </lineage>
</organism>
<dbReference type="GeneTree" id="ENSGT01050000244818"/>
<protein>
    <recommendedName>
        <fullName evidence="6">L1 transposable element RRM domain-containing protein</fullName>
    </recommendedName>
</protein>
<sequence>MRGTRAQTNTGRKEGVNLSKQQKKKKETTIDSYYSANGTEGERSANDKPEIPANWIQAVEELKTQLREAEDNWEKNLKIKISHLETEALELKQENSVLKAKINQLENEAKEIKDEAKEMKDEVKRMKDNLQRKSDQKEKDDQKARDEIQSLRTRIQQLESSDLTRQQDTIKPNKKNEKIEENVKHHIHKTDDLENHSRRDNLRIIGLPEDHDKRKSLDIILEEIIQENCPEILEQEGKVEIERIHRSPPVFNPQLTTPRNVIAKFKNNQMKEKILQAAKKKPFRYHGNTVRLTQDLSASTLKDPKAWNTIFRKARELGLQPRIKYPSKLTIFLQGKVWSFNTTEEFQAFINKRPDLNRKFDVQPQNARKSSKGESMVF</sequence>
<feature type="compositionally biased region" description="Polar residues" evidence="1">
    <location>
        <begin position="1"/>
        <end position="10"/>
    </location>
</feature>
<feature type="compositionally biased region" description="Polar residues" evidence="1">
    <location>
        <begin position="150"/>
        <end position="170"/>
    </location>
</feature>
<feature type="compositionally biased region" description="Basic and acidic residues" evidence="1">
    <location>
        <begin position="113"/>
        <end position="149"/>
    </location>
</feature>
<dbReference type="Gene3D" id="1.20.5.190">
    <property type="match status" value="1"/>
</dbReference>
<reference evidence="4" key="3">
    <citation type="submission" date="2025-09" db="UniProtKB">
        <authorList>
            <consortium name="Ensembl"/>
        </authorList>
    </citation>
    <scope>IDENTIFICATION</scope>
</reference>
<evidence type="ECO:0000313" key="5">
    <source>
        <dbReference type="Proteomes" id="UP000002280"/>
    </source>
</evidence>
<dbReference type="Ensembl" id="ENSMODT00000066580.1">
    <property type="protein sequence ID" value="ENSMODP00000042533.1"/>
    <property type="gene ID" value="ENSMODG00000039957.1"/>
</dbReference>
<dbReference type="Proteomes" id="UP000002280">
    <property type="component" value="Chromosome 2"/>
</dbReference>
<dbReference type="FunFam" id="3.30.250.20:FF:000003">
    <property type="entry name" value="Uncharacterized protein"/>
    <property type="match status" value="1"/>
</dbReference>
<evidence type="ECO:0000259" key="2">
    <source>
        <dbReference type="Pfam" id="PF02994"/>
    </source>
</evidence>
<feature type="region of interest" description="Disordered" evidence="1">
    <location>
        <begin position="113"/>
        <end position="181"/>
    </location>
</feature>
<dbReference type="OMA" id="SWIKNEC"/>
<name>A0A5F8G4W9_MONDO</name>
<dbReference type="Pfam" id="PF02994">
    <property type="entry name" value="Transposase_22"/>
    <property type="match status" value="1"/>
</dbReference>
<dbReference type="InterPro" id="IPR004244">
    <property type="entry name" value="Transposase_22"/>
</dbReference>
<dbReference type="InterPro" id="IPR043636">
    <property type="entry name" value="L1_RRM_dom"/>
</dbReference>
<dbReference type="Gene3D" id="3.30.70.1820">
    <property type="entry name" value="L1 transposable element, RRM domain"/>
    <property type="match status" value="1"/>
</dbReference>
<dbReference type="Gene3D" id="3.30.250.20">
    <property type="entry name" value="L1 transposable element, C-terminal domain"/>
    <property type="match status" value="1"/>
</dbReference>
<dbReference type="Pfam" id="PF17490">
    <property type="entry name" value="Tnp_22_dsRBD"/>
    <property type="match status" value="1"/>
</dbReference>
<proteinExistence type="predicted"/>
<dbReference type="InParanoid" id="A0A5F8G4W9"/>
<dbReference type="GO" id="GO:1990904">
    <property type="term" value="C:ribonucleoprotein complex"/>
    <property type="evidence" value="ECO:0000318"/>
    <property type="project" value="GO_Central"/>
</dbReference>
<accession>A0A5F8G4W9</accession>
<reference evidence="4" key="2">
    <citation type="submission" date="2025-08" db="UniProtKB">
        <authorList>
            <consortium name="Ensembl"/>
        </authorList>
    </citation>
    <scope>IDENTIFICATION</scope>
</reference>
<keyword evidence="5" id="KW-1185">Reference proteome</keyword>
<dbReference type="PANTHER" id="PTHR11505">
    <property type="entry name" value="L1 TRANSPOSABLE ELEMENT-RELATED"/>
    <property type="match status" value="1"/>
</dbReference>